<organism evidence="1 2">
    <name type="scientific">Selenomonas ruminantium</name>
    <dbReference type="NCBI Taxonomy" id="971"/>
    <lineage>
        <taxon>Bacteria</taxon>
        <taxon>Bacillati</taxon>
        <taxon>Bacillota</taxon>
        <taxon>Negativicutes</taxon>
        <taxon>Selenomonadales</taxon>
        <taxon>Selenomonadaceae</taxon>
        <taxon>Selenomonas</taxon>
    </lineage>
</organism>
<evidence type="ECO:0000313" key="2">
    <source>
        <dbReference type="Proteomes" id="UP000182412"/>
    </source>
</evidence>
<name>A0A1H0S3H6_SELRU</name>
<gene>
    <name evidence="1" type="ORF">SAMN05216366_11526</name>
</gene>
<sequence>MFLDLIENVPNEQKGIFERIVSHKLPIILYGMGDISRRVTEKLNGKGIEVAAYAVDAPYRLNDSFMGKPVYDFAIIKKSPEKYVFVSAIGDASDGMPLKRFLEDDSIIHYTISKPDVDHEEITYEYLSDNREKFQRTYDWLSDEESKQTFVAYLNLKVSGNVLYNFNAPRAGRQYFNKTTQMFAGGGHS</sequence>
<dbReference type="InterPro" id="IPR029063">
    <property type="entry name" value="SAM-dependent_MTases_sf"/>
</dbReference>
<proteinExistence type="predicted"/>
<evidence type="ECO:0000313" key="1">
    <source>
        <dbReference type="EMBL" id="SDP35796.1"/>
    </source>
</evidence>
<protein>
    <submittedName>
        <fullName evidence="1">Uncharacterized protein</fullName>
    </submittedName>
</protein>
<dbReference type="Proteomes" id="UP000182412">
    <property type="component" value="Unassembled WGS sequence"/>
</dbReference>
<dbReference type="RefSeq" id="WP_074572279.1">
    <property type="nucleotide sequence ID" value="NZ_FNJQ01000015.1"/>
</dbReference>
<dbReference type="AlphaFoldDB" id="A0A1H0S3H6"/>
<dbReference type="SUPFAM" id="SSF53335">
    <property type="entry name" value="S-adenosyl-L-methionine-dependent methyltransferases"/>
    <property type="match status" value="1"/>
</dbReference>
<dbReference type="OrthoDB" id="5329963at2"/>
<dbReference type="EMBL" id="FNJQ01000015">
    <property type="protein sequence ID" value="SDP35796.1"/>
    <property type="molecule type" value="Genomic_DNA"/>
</dbReference>
<accession>A0A1H0S3H6</accession>
<reference evidence="1 2" key="1">
    <citation type="submission" date="2016-10" db="EMBL/GenBank/DDBJ databases">
        <authorList>
            <person name="de Groot N.N."/>
        </authorList>
    </citation>
    <scope>NUCLEOTIDE SEQUENCE [LARGE SCALE GENOMIC DNA]</scope>
    <source>
        <strain evidence="1 2">S137</strain>
    </source>
</reference>